<dbReference type="EMBL" id="GBRH01272209">
    <property type="protein sequence ID" value="JAD25686.1"/>
    <property type="molecule type" value="Transcribed_RNA"/>
</dbReference>
<protein>
    <submittedName>
        <fullName evidence="1">Uncharacterized protein</fullName>
    </submittedName>
</protein>
<dbReference type="AlphaFoldDB" id="A0A0A8YIA3"/>
<accession>A0A0A8YIA3</accession>
<organism evidence="1">
    <name type="scientific">Arundo donax</name>
    <name type="common">Giant reed</name>
    <name type="synonym">Donax arundinaceus</name>
    <dbReference type="NCBI Taxonomy" id="35708"/>
    <lineage>
        <taxon>Eukaryota</taxon>
        <taxon>Viridiplantae</taxon>
        <taxon>Streptophyta</taxon>
        <taxon>Embryophyta</taxon>
        <taxon>Tracheophyta</taxon>
        <taxon>Spermatophyta</taxon>
        <taxon>Magnoliopsida</taxon>
        <taxon>Liliopsida</taxon>
        <taxon>Poales</taxon>
        <taxon>Poaceae</taxon>
        <taxon>PACMAD clade</taxon>
        <taxon>Arundinoideae</taxon>
        <taxon>Arundineae</taxon>
        <taxon>Arundo</taxon>
    </lineage>
</organism>
<reference evidence="1" key="1">
    <citation type="submission" date="2014-09" db="EMBL/GenBank/DDBJ databases">
        <authorList>
            <person name="Magalhaes I.L.F."/>
            <person name="Oliveira U."/>
            <person name="Santos F.R."/>
            <person name="Vidigal T.H.D.A."/>
            <person name="Brescovit A.D."/>
            <person name="Santos A.J."/>
        </authorList>
    </citation>
    <scope>NUCLEOTIDE SEQUENCE</scope>
    <source>
        <tissue evidence="1">Shoot tissue taken approximately 20 cm above the soil surface</tissue>
    </source>
</reference>
<proteinExistence type="predicted"/>
<evidence type="ECO:0000313" key="1">
    <source>
        <dbReference type="EMBL" id="JAD25686.1"/>
    </source>
</evidence>
<reference evidence="1" key="2">
    <citation type="journal article" date="2015" name="Data Brief">
        <title>Shoot transcriptome of the giant reed, Arundo donax.</title>
        <authorList>
            <person name="Barrero R.A."/>
            <person name="Guerrero F.D."/>
            <person name="Moolhuijzen P."/>
            <person name="Goolsby J.A."/>
            <person name="Tidwell J."/>
            <person name="Bellgard S.E."/>
            <person name="Bellgard M.I."/>
        </authorList>
    </citation>
    <scope>NUCLEOTIDE SEQUENCE</scope>
    <source>
        <tissue evidence="1">Shoot tissue taken approximately 20 cm above the soil surface</tissue>
    </source>
</reference>
<sequence length="65" mass="7666">MLILLFEKVCADSCLFPHHLCMQMCCLKNHKVHQATLKSNRNQLLTCLVCPYYLQKHTSWSNWLS</sequence>
<name>A0A0A8YIA3_ARUDO</name>